<dbReference type="EMBL" id="BKCJ010000804">
    <property type="protein sequence ID" value="GEU36381.1"/>
    <property type="molecule type" value="Genomic_DNA"/>
</dbReference>
<evidence type="ECO:0000259" key="2">
    <source>
        <dbReference type="Pfam" id="PF07727"/>
    </source>
</evidence>
<dbReference type="PANTHER" id="PTHR11439:SF495">
    <property type="entry name" value="REVERSE TRANSCRIPTASE, RNA-DEPENDENT DNA POLYMERASE-RELATED"/>
    <property type="match status" value="1"/>
</dbReference>
<accession>A0A6L2JHB4</accession>
<feature type="region of interest" description="Disordered" evidence="1">
    <location>
        <begin position="962"/>
        <end position="990"/>
    </location>
</feature>
<proteinExistence type="predicted"/>
<dbReference type="Pfam" id="PF25597">
    <property type="entry name" value="SH3_retrovirus"/>
    <property type="match status" value="1"/>
</dbReference>
<evidence type="ECO:0000256" key="1">
    <source>
        <dbReference type="SAM" id="MobiDB-lite"/>
    </source>
</evidence>
<feature type="compositionally biased region" description="Polar residues" evidence="1">
    <location>
        <begin position="711"/>
        <end position="740"/>
    </location>
</feature>
<dbReference type="Pfam" id="PF07727">
    <property type="entry name" value="RVT_2"/>
    <property type="match status" value="2"/>
</dbReference>
<dbReference type="InterPro" id="IPR013103">
    <property type="entry name" value="RVT_2"/>
</dbReference>
<feature type="region of interest" description="Disordered" evidence="1">
    <location>
        <begin position="711"/>
        <end position="756"/>
    </location>
</feature>
<feature type="region of interest" description="Disordered" evidence="1">
    <location>
        <begin position="644"/>
        <end position="685"/>
    </location>
</feature>
<dbReference type="PANTHER" id="PTHR11439">
    <property type="entry name" value="GAG-POL-RELATED RETROTRANSPOSON"/>
    <property type="match status" value="1"/>
</dbReference>
<organism evidence="4">
    <name type="scientific">Tanacetum cinerariifolium</name>
    <name type="common">Dalmatian daisy</name>
    <name type="synonym">Chrysanthemum cinerariifolium</name>
    <dbReference type="NCBI Taxonomy" id="118510"/>
    <lineage>
        <taxon>Eukaryota</taxon>
        <taxon>Viridiplantae</taxon>
        <taxon>Streptophyta</taxon>
        <taxon>Embryophyta</taxon>
        <taxon>Tracheophyta</taxon>
        <taxon>Spermatophyta</taxon>
        <taxon>Magnoliopsida</taxon>
        <taxon>eudicotyledons</taxon>
        <taxon>Gunneridae</taxon>
        <taxon>Pentapetalae</taxon>
        <taxon>asterids</taxon>
        <taxon>campanulids</taxon>
        <taxon>Asterales</taxon>
        <taxon>Asteraceae</taxon>
        <taxon>Asteroideae</taxon>
        <taxon>Anthemideae</taxon>
        <taxon>Anthemidinae</taxon>
        <taxon>Tanacetum</taxon>
    </lineage>
</organism>
<feature type="domain" description="Retroviral polymerase SH3-like" evidence="3">
    <location>
        <begin position="87"/>
        <end position="142"/>
    </location>
</feature>
<dbReference type="AlphaFoldDB" id="A0A6L2JHB4"/>
<sequence>FFIIAVQTYGSGISILLAVGTPSTGSGNLYCQWKLSPGRICRDFDGNFDQYGNSLIMVLVVKPHNKTPYELFHGRTPTLSFMRPFGCPVTILNTIDHLGKFDGKADEGFFIRYSLNCKAFRVFNSRTMIVEENLHIRFSESTPNVISSRPYWLFDIDALTRTMNYEPVIAGTQSNDYVVMMEKRLIKIQEKKVNVKIKRKEDNVNNTNNVNTISLTVNAAGINEDNELPFDQNMSVLKDVSILNFLNDDEDDGIVADINNMDTTIKEEPKKVIHALKDLSWIKAMQEELLQFMLQEVWTLVDLPNGKRAICTKWVFRNKKDEKGIVIRNKARLVAQGYTQEEKIDYDEVFAPVVIIEAIRLFFAYASFKIFVVYQMDVKSAFLYGKIKEEVYVCQPPGFEEPYFPNRVYKVEKALKLLELVYVDDIIFSSTKKKLCNAFERLMYEKFQMSSMGEHTFLLGKQKKDVIFISQDKYVAEILKKFGFIEVKTASTPMETQKPLRKNEDSKEMDVHMYRASLDKKSTIGGCQFLRCRLISWQCKKQTMVANSIPKAEYVAASSCYGQVLWIQNQLLDYGTVASAIICLATNQKFNFSKWIFDSMIRNLDNLFGKFLMYLRNMRMVGKGFSGRITPLFPTMVVQSELGEGSAMPTDPYHTPTILQSSSQPQKTHKPKKPTRKVTQVPWPSDPIEHVADEAVHKELGDSLVRVATTASSLEAEQNNRNINKTQSKATPNESSSQGTDSGGCPRCQEAMGDTTTQTRVLELEKTKTSQHNEIDSLKVRVKKLEKRNKLRTHKLKRLYKVGLTARVESLDEESLGENASKQGRIEAIDADEDITLVNVQDDAKMFDVDDLGGEEVFVAEQKVSKDVNENFVEETSKPKVKRIVIHEQEEPVKRAEEKRNKPPTQAQKRKIMCTYLKNMKGYTLKQLKSFEFDKIQEMFDREFKRVNAFEPISSELVERKEKRAGEELIQEGTKKQKVDDDKKQQSFNN</sequence>
<comment type="caution">
    <text evidence="4">The sequence shown here is derived from an EMBL/GenBank/DDBJ whole genome shotgun (WGS) entry which is preliminary data.</text>
</comment>
<protein>
    <submittedName>
        <fullName evidence="4">Retrovirus-related Pol polyprotein from transposon TNT 1-94</fullName>
    </submittedName>
</protein>
<feature type="compositionally biased region" description="Basic residues" evidence="1">
    <location>
        <begin position="667"/>
        <end position="676"/>
    </location>
</feature>
<name>A0A6L2JHB4_TANCI</name>
<dbReference type="InterPro" id="IPR057670">
    <property type="entry name" value="SH3_retrovirus"/>
</dbReference>
<reference evidence="4" key="1">
    <citation type="journal article" date="2019" name="Sci. Rep.">
        <title>Draft genome of Tanacetum cinerariifolium, the natural source of mosquito coil.</title>
        <authorList>
            <person name="Yamashiro T."/>
            <person name="Shiraishi A."/>
            <person name="Satake H."/>
            <person name="Nakayama K."/>
        </authorList>
    </citation>
    <scope>NUCLEOTIDE SEQUENCE</scope>
</reference>
<evidence type="ECO:0000259" key="3">
    <source>
        <dbReference type="Pfam" id="PF25597"/>
    </source>
</evidence>
<feature type="domain" description="Reverse transcriptase Ty1/copia-type" evidence="2">
    <location>
        <begin position="417"/>
        <end position="495"/>
    </location>
</feature>
<evidence type="ECO:0000313" key="4">
    <source>
        <dbReference type="EMBL" id="GEU36381.1"/>
    </source>
</evidence>
<feature type="non-terminal residue" evidence="4">
    <location>
        <position position="1"/>
    </location>
</feature>
<feature type="domain" description="Reverse transcriptase Ty1/copia-type" evidence="2">
    <location>
        <begin position="296"/>
        <end position="415"/>
    </location>
</feature>
<gene>
    <name evidence="4" type="ORF">Tci_008359</name>
</gene>